<dbReference type="InterPro" id="IPR029058">
    <property type="entry name" value="AB_hydrolase_fold"/>
</dbReference>
<dbReference type="PROSITE" id="PS01174">
    <property type="entry name" value="LIPASE_GDXG_SER"/>
    <property type="match status" value="1"/>
</dbReference>
<dbReference type="PANTHER" id="PTHR48081">
    <property type="entry name" value="AB HYDROLASE SUPERFAMILY PROTEIN C4A8.06C"/>
    <property type="match status" value="1"/>
</dbReference>
<dbReference type="EMBL" id="LT796768">
    <property type="protein sequence ID" value="SKB07312.1"/>
    <property type="molecule type" value="Genomic_DNA"/>
</dbReference>
<evidence type="ECO:0000313" key="5">
    <source>
        <dbReference type="EMBL" id="SKB07312.1"/>
    </source>
</evidence>
<name>A0A1T4YZW6_9ACTN</name>
<proteinExistence type="inferred from homology"/>
<keyword evidence="6" id="KW-1185">Reference proteome</keyword>
<protein>
    <submittedName>
        <fullName evidence="5">Acetyl esterase/lipase</fullName>
    </submittedName>
</protein>
<evidence type="ECO:0000256" key="1">
    <source>
        <dbReference type="ARBA" id="ARBA00010515"/>
    </source>
</evidence>
<dbReference type="STRING" id="1736691.SAMN06295964_1652"/>
<reference evidence="6" key="1">
    <citation type="submission" date="2017-02" db="EMBL/GenBank/DDBJ databases">
        <authorList>
            <person name="Varghese N."/>
            <person name="Submissions S."/>
        </authorList>
    </citation>
    <scope>NUCLEOTIDE SEQUENCE [LARGE SCALE GENOMIC DNA]</scope>
    <source>
        <strain evidence="6">9H-4</strain>
    </source>
</reference>
<evidence type="ECO:0000313" key="6">
    <source>
        <dbReference type="Proteomes" id="UP000191040"/>
    </source>
</evidence>
<dbReference type="InterPro" id="IPR050300">
    <property type="entry name" value="GDXG_lipolytic_enzyme"/>
</dbReference>
<evidence type="ECO:0000256" key="2">
    <source>
        <dbReference type="ARBA" id="ARBA00022801"/>
    </source>
</evidence>
<organism evidence="5 6">
    <name type="scientific">Aeromicrobium choanae</name>
    <dbReference type="NCBI Taxonomy" id="1736691"/>
    <lineage>
        <taxon>Bacteria</taxon>
        <taxon>Bacillati</taxon>
        <taxon>Actinomycetota</taxon>
        <taxon>Actinomycetes</taxon>
        <taxon>Propionibacteriales</taxon>
        <taxon>Nocardioidaceae</taxon>
        <taxon>Aeromicrobium</taxon>
    </lineage>
</organism>
<feature type="active site" evidence="3">
    <location>
        <position position="168"/>
    </location>
</feature>
<dbReference type="InterPro" id="IPR013094">
    <property type="entry name" value="AB_hydrolase_3"/>
</dbReference>
<evidence type="ECO:0000259" key="4">
    <source>
        <dbReference type="Pfam" id="PF07859"/>
    </source>
</evidence>
<sequence length="329" mass="34876">MRFLRVLGRWVGRAALALAAVLGAVLVWARVSPRPGVALINWLFSLTDTGEVKGMEATGVVGRTGLAYGDGPDEVLDVWSPEGVSGPLPVVVWAHGGAWIGGDRSQPAPYLRLLAQHGYVGIGIGYSLAPDHPYPLPVRQLGAALAWVRDHADELGVDPERVVLAGDSAGAHIAGQYAALVTDPGYASLVGIEPSLEPGHLAGAMLHCGPYDPPTAMHSTGFGGWFVRTVGWAYLGTKDLADPRVRESSILDHATPAFPPTLLSGGDDDPLTAQGRAFAARLAELGVDHETHFHPGLNHEFQFDLTRPEARRVLAASVDFLARVTARHS</sequence>
<keyword evidence="2" id="KW-0378">Hydrolase</keyword>
<dbReference type="SUPFAM" id="SSF53474">
    <property type="entry name" value="alpha/beta-Hydrolases"/>
    <property type="match status" value="1"/>
</dbReference>
<dbReference type="Proteomes" id="UP000191040">
    <property type="component" value="Chromosome I"/>
</dbReference>
<evidence type="ECO:0000256" key="3">
    <source>
        <dbReference type="PROSITE-ProRule" id="PRU10038"/>
    </source>
</evidence>
<dbReference type="RefSeq" id="WP_153302931.1">
    <property type="nucleotide sequence ID" value="NZ_LT796768.1"/>
</dbReference>
<dbReference type="AlphaFoldDB" id="A0A1T4YZW6"/>
<feature type="domain" description="Alpha/beta hydrolase fold-3" evidence="4">
    <location>
        <begin position="91"/>
        <end position="302"/>
    </location>
</feature>
<dbReference type="OrthoDB" id="9803828at2"/>
<gene>
    <name evidence="5" type="ORF">SAMN06295964_1652</name>
</gene>
<comment type="similarity">
    <text evidence="1">Belongs to the 'GDXG' lipolytic enzyme family.</text>
</comment>
<dbReference type="Gene3D" id="3.40.50.1820">
    <property type="entry name" value="alpha/beta hydrolase"/>
    <property type="match status" value="1"/>
</dbReference>
<accession>A0A1T4YZW6</accession>
<dbReference type="GO" id="GO:0016787">
    <property type="term" value="F:hydrolase activity"/>
    <property type="evidence" value="ECO:0007669"/>
    <property type="project" value="UniProtKB-KW"/>
</dbReference>
<dbReference type="Pfam" id="PF07859">
    <property type="entry name" value="Abhydrolase_3"/>
    <property type="match status" value="1"/>
</dbReference>
<dbReference type="InterPro" id="IPR033140">
    <property type="entry name" value="Lipase_GDXG_put_SER_AS"/>
</dbReference>